<dbReference type="AlphaFoldDB" id="A0AAN7A5J4"/>
<evidence type="ECO:0000313" key="1">
    <source>
        <dbReference type="EMBL" id="KAK4173227.1"/>
    </source>
</evidence>
<evidence type="ECO:0000313" key="2">
    <source>
        <dbReference type="Proteomes" id="UP001302321"/>
    </source>
</evidence>
<reference evidence="1" key="1">
    <citation type="journal article" date="2023" name="Mol. Phylogenet. Evol.">
        <title>Genome-scale phylogeny and comparative genomics of the fungal order Sordariales.</title>
        <authorList>
            <person name="Hensen N."/>
            <person name="Bonometti L."/>
            <person name="Westerberg I."/>
            <person name="Brannstrom I.O."/>
            <person name="Guillou S."/>
            <person name="Cros-Aarteil S."/>
            <person name="Calhoun S."/>
            <person name="Haridas S."/>
            <person name="Kuo A."/>
            <person name="Mondo S."/>
            <person name="Pangilinan J."/>
            <person name="Riley R."/>
            <person name="LaButti K."/>
            <person name="Andreopoulos B."/>
            <person name="Lipzen A."/>
            <person name="Chen C."/>
            <person name="Yan M."/>
            <person name="Daum C."/>
            <person name="Ng V."/>
            <person name="Clum A."/>
            <person name="Steindorff A."/>
            <person name="Ohm R.A."/>
            <person name="Martin F."/>
            <person name="Silar P."/>
            <person name="Natvig D.O."/>
            <person name="Lalanne C."/>
            <person name="Gautier V."/>
            <person name="Ament-Velasquez S.L."/>
            <person name="Kruys A."/>
            <person name="Hutchinson M.I."/>
            <person name="Powell A.J."/>
            <person name="Barry K."/>
            <person name="Miller A.N."/>
            <person name="Grigoriev I.V."/>
            <person name="Debuchy R."/>
            <person name="Gladieux P."/>
            <person name="Hiltunen Thoren M."/>
            <person name="Johannesson H."/>
        </authorList>
    </citation>
    <scope>NUCLEOTIDE SEQUENCE</scope>
    <source>
        <strain evidence="1">CBS 892.96</strain>
    </source>
</reference>
<gene>
    <name evidence="1" type="ORF">QBC36DRAFT_314069</name>
</gene>
<protein>
    <submittedName>
        <fullName evidence="1">Uncharacterized protein</fullName>
    </submittedName>
</protein>
<accession>A0AAN7A5J4</accession>
<sequence length="101" mass="11835">MYFGLNLKMMMLAFDPKIEEMGNDRETVFNIEYARQQREGIRDGIKYTKLATCKRMKKTYSKELLNIVGKFENMMDFASEAKGGIESIRTMPFLNAVKVRY</sequence>
<keyword evidence="2" id="KW-1185">Reference proteome</keyword>
<name>A0AAN7A5J4_9PEZI</name>
<organism evidence="1 2">
    <name type="scientific">Triangularia setosa</name>
    <dbReference type="NCBI Taxonomy" id="2587417"/>
    <lineage>
        <taxon>Eukaryota</taxon>
        <taxon>Fungi</taxon>
        <taxon>Dikarya</taxon>
        <taxon>Ascomycota</taxon>
        <taxon>Pezizomycotina</taxon>
        <taxon>Sordariomycetes</taxon>
        <taxon>Sordariomycetidae</taxon>
        <taxon>Sordariales</taxon>
        <taxon>Podosporaceae</taxon>
        <taxon>Triangularia</taxon>
    </lineage>
</organism>
<proteinExistence type="predicted"/>
<dbReference type="Proteomes" id="UP001302321">
    <property type="component" value="Unassembled WGS sequence"/>
</dbReference>
<dbReference type="EMBL" id="MU866358">
    <property type="protein sequence ID" value="KAK4173227.1"/>
    <property type="molecule type" value="Genomic_DNA"/>
</dbReference>
<reference evidence="1" key="2">
    <citation type="submission" date="2023-05" db="EMBL/GenBank/DDBJ databases">
        <authorList>
            <consortium name="Lawrence Berkeley National Laboratory"/>
            <person name="Steindorff A."/>
            <person name="Hensen N."/>
            <person name="Bonometti L."/>
            <person name="Westerberg I."/>
            <person name="Brannstrom I.O."/>
            <person name="Guillou S."/>
            <person name="Cros-Aarteil S."/>
            <person name="Calhoun S."/>
            <person name="Haridas S."/>
            <person name="Kuo A."/>
            <person name="Mondo S."/>
            <person name="Pangilinan J."/>
            <person name="Riley R."/>
            <person name="Labutti K."/>
            <person name="Andreopoulos B."/>
            <person name="Lipzen A."/>
            <person name="Chen C."/>
            <person name="Yanf M."/>
            <person name="Daum C."/>
            <person name="Ng V."/>
            <person name="Clum A."/>
            <person name="Ohm R."/>
            <person name="Martin F."/>
            <person name="Silar P."/>
            <person name="Natvig D."/>
            <person name="Lalanne C."/>
            <person name="Gautier V."/>
            <person name="Ament-Velasquez S.L."/>
            <person name="Kruys A."/>
            <person name="Hutchinson M.I."/>
            <person name="Powell A.J."/>
            <person name="Barry K."/>
            <person name="Miller A.N."/>
            <person name="Grigoriev I.V."/>
            <person name="Debuchy R."/>
            <person name="Gladieux P."/>
            <person name="Thoren M.H."/>
            <person name="Johannesson H."/>
        </authorList>
    </citation>
    <scope>NUCLEOTIDE SEQUENCE</scope>
    <source>
        <strain evidence="1">CBS 892.96</strain>
    </source>
</reference>
<comment type="caution">
    <text evidence="1">The sequence shown here is derived from an EMBL/GenBank/DDBJ whole genome shotgun (WGS) entry which is preliminary data.</text>
</comment>